<dbReference type="AlphaFoldDB" id="A0A8J2SC84"/>
<dbReference type="SUPFAM" id="SSF53383">
    <property type="entry name" value="PLP-dependent transferases"/>
    <property type="match status" value="1"/>
</dbReference>
<protein>
    <recommendedName>
        <fullName evidence="7">Aminotransferase class I/classII large domain-containing protein</fullName>
    </recommendedName>
</protein>
<dbReference type="GO" id="GO:0008483">
    <property type="term" value="F:transaminase activity"/>
    <property type="evidence" value="ECO:0007669"/>
    <property type="project" value="UniProtKB-KW"/>
</dbReference>
<evidence type="ECO:0000259" key="7">
    <source>
        <dbReference type="Pfam" id="PF00155"/>
    </source>
</evidence>
<dbReference type="InterPro" id="IPR004839">
    <property type="entry name" value="Aminotransferase_I/II_large"/>
</dbReference>
<dbReference type="GO" id="GO:0006520">
    <property type="term" value="P:amino acid metabolic process"/>
    <property type="evidence" value="ECO:0007669"/>
    <property type="project" value="InterPro"/>
</dbReference>
<dbReference type="InterPro" id="IPR050596">
    <property type="entry name" value="AspAT/PAT-like"/>
</dbReference>
<dbReference type="Gene3D" id="3.40.640.10">
    <property type="entry name" value="Type I PLP-dependent aspartate aminotransferase-like (Major domain)"/>
    <property type="match status" value="1"/>
</dbReference>
<reference evidence="8" key="1">
    <citation type="submission" date="2021-11" db="EMBL/GenBank/DDBJ databases">
        <authorList>
            <consortium name="Genoscope - CEA"/>
            <person name="William W."/>
        </authorList>
    </citation>
    <scope>NUCLEOTIDE SEQUENCE</scope>
</reference>
<gene>
    <name evidence="8" type="ORF">PECAL_1P34110</name>
</gene>
<comment type="similarity">
    <text evidence="2">Belongs to the class-I pyridoxal-phosphate-dependent aminotransferase family.</text>
</comment>
<name>A0A8J2SC84_9STRA</name>
<keyword evidence="5" id="KW-0663">Pyridoxal phosphate</keyword>
<evidence type="ECO:0000256" key="5">
    <source>
        <dbReference type="ARBA" id="ARBA00022898"/>
    </source>
</evidence>
<comment type="cofactor">
    <cofactor evidence="1">
        <name>pyridoxal 5'-phosphate</name>
        <dbReference type="ChEBI" id="CHEBI:597326"/>
    </cofactor>
</comment>
<dbReference type="EMBL" id="CAKKNE010000001">
    <property type="protein sequence ID" value="CAH0366897.1"/>
    <property type="molecule type" value="Genomic_DNA"/>
</dbReference>
<evidence type="ECO:0000313" key="9">
    <source>
        <dbReference type="Proteomes" id="UP000789595"/>
    </source>
</evidence>
<dbReference type="GO" id="GO:0030170">
    <property type="term" value="F:pyridoxal phosphate binding"/>
    <property type="evidence" value="ECO:0007669"/>
    <property type="project" value="InterPro"/>
</dbReference>
<dbReference type="PANTHER" id="PTHR46383">
    <property type="entry name" value="ASPARTATE AMINOTRANSFERASE"/>
    <property type="match status" value="1"/>
</dbReference>
<dbReference type="OrthoDB" id="2108at2759"/>
<dbReference type="Proteomes" id="UP000789595">
    <property type="component" value="Unassembled WGS sequence"/>
</dbReference>
<evidence type="ECO:0000256" key="1">
    <source>
        <dbReference type="ARBA" id="ARBA00001933"/>
    </source>
</evidence>
<evidence type="ECO:0000256" key="2">
    <source>
        <dbReference type="ARBA" id="ARBA00007441"/>
    </source>
</evidence>
<dbReference type="InterPro" id="IPR015424">
    <property type="entry name" value="PyrdxlP-dep_Trfase"/>
</dbReference>
<evidence type="ECO:0000256" key="3">
    <source>
        <dbReference type="ARBA" id="ARBA00022576"/>
    </source>
</evidence>
<proteinExistence type="inferred from homology"/>
<accession>A0A8J2SC84</accession>
<dbReference type="Pfam" id="PF00155">
    <property type="entry name" value="Aminotran_1_2"/>
    <property type="match status" value="1"/>
</dbReference>
<dbReference type="CDD" id="cd00609">
    <property type="entry name" value="AAT_like"/>
    <property type="match status" value="1"/>
</dbReference>
<dbReference type="PANTHER" id="PTHR46383:SF1">
    <property type="entry name" value="ASPARTATE AMINOTRANSFERASE"/>
    <property type="match status" value="1"/>
</dbReference>
<feature type="domain" description="Aminotransferase class I/classII large" evidence="7">
    <location>
        <begin position="183"/>
        <end position="503"/>
    </location>
</feature>
<comment type="caution">
    <text evidence="8">The sequence shown here is derived from an EMBL/GenBank/DDBJ whole genome shotgun (WGS) entry which is preliminary data.</text>
</comment>
<sequence length="553" mass="61058">MGISPRRAVVRGSTTSKARPSAKKLAATKKKRVVAARSKDEDIGVAHRYFAAAPEDSRFYFRALGIRGGGAEIPPADGLPGGPPRGGETAVGEAPEDILSYGGSHQDQLQGLLAVLATQEVQESMSDCEEIMSMQSRTGVIYATTRAKRWGFKGAGDPAWGNLGQGAPETGPIGGPERSLAVELDDETNEYGDVNGRRDLRDAVAQYYNHWFRQGKKSQYTAANVAIVPGGRAGLSRLMASLHNVNVGYFLPDYTAYQQLLGEFTGVAPIAIAHDQDGLRTSPEHLRRQIQLHGLGAFLWSNPANPTGEPIEGDTLRQYVEIARQENTMMLMDEFYSHYMYEQDSSSGRPFHTLSSAEFVEDVNKDPICIVNGFTKNWRGWRCCWVVGPKHCIDVLGSIGSFMDGGTNNPLQKAAVPLLEPGFVEKDALALQAHFREKRDYMVRELEAMGIKARVPKSTFYIWADVSALPPPLNNCVVFFEYCVRHKVICVPGIFFDVNPFHRRRFHKSPYIDKLRMSYGPAWPNLKQAVKGMKEIIDLAKAGRLPPLGEPTD</sequence>
<keyword evidence="4" id="KW-0808">Transferase</keyword>
<organism evidence="8 9">
    <name type="scientific">Pelagomonas calceolata</name>
    <dbReference type="NCBI Taxonomy" id="35677"/>
    <lineage>
        <taxon>Eukaryota</taxon>
        <taxon>Sar</taxon>
        <taxon>Stramenopiles</taxon>
        <taxon>Ochrophyta</taxon>
        <taxon>Pelagophyceae</taxon>
        <taxon>Pelagomonadales</taxon>
        <taxon>Pelagomonadaceae</taxon>
        <taxon>Pelagomonas</taxon>
    </lineage>
</organism>
<keyword evidence="9" id="KW-1185">Reference proteome</keyword>
<keyword evidence="3" id="KW-0032">Aminotransferase</keyword>
<dbReference type="InterPro" id="IPR015421">
    <property type="entry name" value="PyrdxlP-dep_Trfase_major"/>
</dbReference>
<evidence type="ECO:0000313" key="8">
    <source>
        <dbReference type="EMBL" id="CAH0366897.1"/>
    </source>
</evidence>
<evidence type="ECO:0000256" key="4">
    <source>
        <dbReference type="ARBA" id="ARBA00022679"/>
    </source>
</evidence>
<feature type="region of interest" description="Disordered" evidence="6">
    <location>
        <begin position="1"/>
        <end position="26"/>
    </location>
</feature>
<evidence type="ECO:0000256" key="6">
    <source>
        <dbReference type="SAM" id="MobiDB-lite"/>
    </source>
</evidence>